<dbReference type="Proteomes" id="UP001642483">
    <property type="component" value="Unassembled WGS sequence"/>
</dbReference>
<evidence type="ECO:0008006" key="4">
    <source>
        <dbReference type="Google" id="ProtNLM"/>
    </source>
</evidence>
<organism evidence="2 3">
    <name type="scientific">Clavelina lepadiformis</name>
    <name type="common">Light-bulb sea squirt</name>
    <name type="synonym">Ascidia lepadiformis</name>
    <dbReference type="NCBI Taxonomy" id="159417"/>
    <lineage>
        <taxon>Eukaryota</taxon>
        <taxon>Metazoa</taxon>
        <taxon>Chordata</taxon>
        <taxon>Tunicata</taxon>
        <taxon>Ascidiacea</taxon>
        <taxon>Aplousobranchia</taxon>
        <taxon>Clavelinidae</taxon>
        <taxon>Clavelina</taxon>
    </lineage>
</organism>
<dbReference type="SUPFAM" id="SSF52540">
    <property type="entry name" value="P-loop containing nucleoside triphosphate hydrolases"/>
    <property type="match status" value="1"/>
</dbReference>
<name>A0ABP0GGP0_CLALP</name>
<feature type="transmembrane region" description="Helical" evidence="1">
    <location>
        <begin position="237"/>
        <end position="260"/>
    </location>
</feature>
<dbReference type="EMBL" id="CAWYQH010000119">
    <property type="protein sequence ID" value="CAK8690936.1"/>
    <property type="molecule type" value="Genomic_DNA"/>
</dbReference>
<dbReference type="Gene3D" id="3.40.50.300">
    <property type="entry name" value="P-loop containing nucleotide triphosphate hydrolases"/>
    <property type="match status" value="1"/>
</dbReference>
<evidence type="ECO:0000313" key="3">
    <source>
        <dbReference type="Proteomes" id="UP001642483"/>
    </source>
</evidence>
<keyword evidence="1" id="KW-0472">Membrane</keyword>
<keyword evidence="3" id="KW-1185">Reference proteome</keyword>
<evidence type="ECO:0000313" key="2">
    <source>
        <dbReference type="EMBL" id="CAK8690936.1"/>
    </source>
</evidence>
<comment type="caution">
    <text evidence="2">The sequence shown here is derived from an EMBL/GenBank/DDBJ whole genome shotgun (WGS) entry which is preliminary data.</text>
</comment>
<keyword evidence="1" id="KW-0812">Transmembrane</keyword>
<sequence>MKVIVAGLYKTGTKSMKEALKILGYNVWDYREQLNWVEGGIEAWERLLEENNSPKQSLQNMFKYCEAVTDGPAALLSVELSRAFPESKIILCVRDVEEWFESYSDCRNTLNQNPVYRLLLLLSPTVRRRSQVMRLINDAICCGRFLHPFFLRHRNAPSPILSKRAYLSHVAYVIHSLPKDRVLIFNVKEGWSPLCSFLEKDIPNCHFPHVNQRQHNNASMSAIFHDLQENAFGRNSVLLETFVVFIFVVLVTCCTCYRCFL</sequence>
<keyword evidence="1" id="KW-1133">Transmembrane helix</keyword>
<reference evidence="2 3" key="1">
    <citation type="submission" date="2024-02" db="EMBL/GenBank/DDBJ databases">
        <authorList>
            <person name="Daric V."/>
            <person name="Darras S."/>
        </authorList>
    </citation>
    <scope>NUCLEOTIDE SEQUENCE [LARGE SCALE GENOMIC DNA]</scope>
</reference>
<protein>
    <recommendedName>
        <fullName evidence="4">Sulfotransferase</fullName>
    </recommendedName>
</protein>
<evidence type="ECO:0000256" key="1">
    <source>
        <dbReference type="SAM" id="Phobius"/>
    </source>
</evidence>
<gene>
    <name evidence="2" type="ORF">CVLEPA_LOCUS23481</name>
</gene>
<proteinExistence type="predicted"/>
<dbReference type="InterPro" id="IPR027417">
    <property type="entry name" value="P-loop_NTPase"/>
</dbReference>
<dbReference type="PANTHER" id="PTHR36978:SF4">
    <property type="entry name" value="P-LOOP CONTAINING NUCLEOSIDE TRIPHOSPHATE HYDROLASE PROTEIN"/>
    <property type="match status" value="1"/>
</dbReference>
<dbReference type="PANTHER" id="PTHR36978">
    <property type="entry name" value="P-LOOP CONTAINING NUCLEOTIDE TRIPHOSPHATE HYDROLASE"/>
    <property type="match status" value="1"/>
</dbReference>
<dbReference type="Pfam" id="PF17784">
    <property type="entry name" value="Sulfotransfer_4"/>
    <property type="match status" value="1"/>
</dbReference>
<dbReference type="InterPro" id="IPR040632">
    <property type="entry name" value="Sulfotransfer_4"/>
</dbReference>
<accession>A0ABP0GGP0</accession>